<dbReference type="AlphaFoldDB" id="A0A226DX56"/>
<dbReference type="InterPro" id="IPR036047">
    <property type="entry name" value="F-box-like_dom_sf"/>
</dbReference>
<evidence type="ECO:0000313" key="3">
    <source>
        <dbReference type="Proteomes" id="UP000198287"/>
    </source>
</evidence>
<comment type="caution">
    <text evidence="2">The sequence shown here is derived from an EMBL/GenBank/DDBJ whole genome shotgun (WGS) entry which is preliminary data.</text>
</comment>
<dbReference type="SUPFAM" id="SSF81383">
    <property type="entry name" value="F-box domain"/>
    <property type="match status" value="1"/>
</dbReference>
<dbReference type="CDD" id="cd09917">
    <property type="entry name" value="F-box_SF"/>
    <property type="match status" value="1"/>
</dbReference>
<evidence type="ECO:0000259" key="1">
    <source>
        <dbReference type="Pfam" id="PF00646"/>
    </source>
</evidence>
<dbReference type="Proteomes" id="UP000198287">
    <property type="component" value="Unassembled WGS sequence"/>
</dbReference>
<dbReference type="EMBL" id="LNIX01000010">
    <property type="protein sequence ID" value="OXA49271.1"/>
    <property type="molecule type" value="Genomic_DNA"/>
</dbReference>
<feature type="domain" description="F-box" evidence="1">
    <location>
        <begin position="167"/>
        <end position="194"/>
    </location>
</feature>
<proteinExistence type="predicted"/>
<gene>
    <name evidence="2" type="ORF">Fcan01_15946</name>
</gene>
<dbReference type="InterPro" id="IPR001810">
    <property type="entry name" value="F-box_dom"/>
</dbReference>
<evidence type="ECO:0000313" key="2">
    <source>
        <dbReference type="EMBL" id="OXA49271.1"/>
    </source>
</evidence>
<name>A0A226DX56_FOLCA</name>
<keyword evidence="3" id="KW-1185">Reference proteome</keyword>
<reference evidence="2 3" key="1">
    <citation type="submission" date="2015-12" db="EMBL/GenBank/DDBJ databases">
        <title>The genome of Folsomia candida.</title>
        <authorList>
            <person name="Faddeeva A."/>
            <person name="Derks M.F."/>
            <person name="Anvar Y."/>
            <person name="Smit S."/>
            <person name="Van Straalen N."/>
            <person name="Roelofs D."/>
        </authorList>
    </citation>
    <scope>NUCLEOTIDE SEQUENCE [LARGE SCALE GENOMIC DNA]</scope>
    <source>
        <strain evidence="2 3">VU population</strain>
        <tissue evidence="2">Whole body</tissue>
    </source>
</reference>
<accession>A0A226DX56</accession>
<sequence>MGNDFKEDCSIHRRIFKCTDAVVKPKYNTDCEMWSYTIGDKFILRGAQGEFVFLNLKPVKWNWSPTSLVEIYCESGRYFIKPGEGNLVMKNGVILDTTARRLLCFGAELGFAKYRNDISGGLAMFTFEKREYATNWDQSRIMRQNSGGSGLENSAGLNFNPGQNQVIFSHILSFLSMGNLLNARLVCKQWGDQVTPIVRKKSIINFASWMITPSLRFTRYVHEMKNVAPWPNWQIHCPYSVPAQGNDEKGQATKYFADLNWFLNPRWEHHVKTLSLSGNIHSNPDYGVYIKIVTLFKDTLEELSVSLHMQIFHDDEHQEIYSSKGDLVFKNLRKLSIYINTNDDPRTLPLTRAFSTPWMKTWAGAVKRVDSLDVSGLALLGSKFVEELLKSVYSRLQDVPDTFRKFKGRWKKITSEVAKTSGKNLMKNLRKKIELVANGGVAALAIN</sequence>
<protein>
    <recommendedName>
        <fullName evidence="1">F-box domain-containing protein</fullName>
    </recommendedName>
</protein>
<organism evidence="2 3">
    <name type="scientific">Folsomia candida</name>
    <name type="common">Springtail</name>
    <dbReference type="NCBI Taxonomy" id="158441"/>
    <lineage>
        <taxon>Eukaryota</taxon>
        <taxon>Metazoa</taxon>
        <taxon>Ecdysozoa</taxon>
        <taxon>Arthropoda</taxon>
        <taxon>Hexapoda</taxon>
        <taxon>Collembola</taxon>
        <taxon>Entomobryomorpha</taxon>
        <taxon>Isotomoidea</taxon>
        <taxon>Isotomidae</taxon>
        <taxon>Proisotominae</taxon>
        <taxon>Folsomia</taxon>
    </lineage>
</organism>
<dbReference type="Pfam" id="PF00646">
    <property type="entry name" value="F-box"/>
    <property type="match status" value="1"/>
</dbReference>